<name>A0A7Y0EV94_9BIFI</name>
<keyword evidence="11" id="KW-1185">Reference proteome</keyword>
<dbReference type="EMBL" id="JAAIIF010000019">
    <property type="protein sequence ID" value="NMM97047.1"/>
    <property type="molecule type" value="Genomic_DNA"/>
</dbReference>
<evidence type="ECO:0000259" key="8">
    <source>
        <dbReference type="Pfam" id="PF20467"/>
    </source>
</evidence>
<organism evidence="10 11">
    <name type="scientific">Bifidobacterium erythrocebi</name>
    <dbReference type="NCBI Taxonomy" id="2675325"/>
    <lineage>
        <taxon>Bacteria</taxon>
        <taxon>Bacillati</taxon>
        <taxon>Actinomycetota</taxon>
        <taxon>Actinomycetes</taxon>
        <taxon>Bifidobacteriales</taxon>
        <taxon>Bifidobacteriaceae</taxon>
        <taxon>Bifidobacterium</taxon>
    </lineage>
</organism>
<evidence type="ECO:0000313" key="11">
    <source>
        <dbReference type="Proteomes" id="UP000529710"/>
    </source>
</evidence>
<evidence type="ECO:0000259" key="6">
    <source>
        <dbReference type="Pfam" id="PF20465"/>
    </source>
</evidence>
<evidence type="ECO:0000256" key="1">
    <source>
        <dbReference type="ARBA" id="ARBA00011900"/>
    </source>
</evidence>
<feature type="domain" description="MmeI-like DNA-methyltransferase" evidence="9">
    <location>
        <begin position="385"/>
        <end position="640"/>
    </location>
</feature>
<keyword evidence="2 10" id="KW-0489">Methyltransferase</keyword>
<dbReference type="Pfam" id="PF20465">
    <property type="entry name" value="MmeI_hel"/>
    <property type="match status" value="1"/>
</dbReference>
<dbReference type="InterPro" id="IPR050953">
    <property type="entry name" value="N4_N6_ade-DNA_methylase"/>
</dbReference>
<dbReference type="InterPro" id="IPR046816">
    <property type="entry name" value="MmeI_Mtase"/>
</dbReference>
<dbReference type="EC" id="2.1.1.72" evidence="1"/>
<comment type="caution">
    <text evidence="10">The sequence shown here is derived from an EMBL/GenBank/DDBJ whole genome shotgun (WGS) entry which is preliminary data.</text>
</comment>
<sequence length="955" mass="107930">MTTKKRIQEFIDRWNGHGDEKQETQKFWLDLMQNVLDVPNAIHDTEFEHRTAGGGYIDVLCPDARFLVEQKSIGIDLDKKEPRQGEMVTPVEQALRYAGALPFSLKPSVICTCNFQRFRFYDLEKDPLAKGDPAADFTLQELGDHIDTLTSVFGASNSRLVAEQQLSEKAGILVANLHNAIAAQYADPDDPQSHHSLAVLTVRFVFALYAEDAGLFPQSAFSRYVESFDASHLRRAIMDLFQVLNTSPENRDKYLEPELAQFPYVNGGLFAAPIEIPQFADQIRESLLTAGDGFDWRKISPVIFGSLMEETLSHDQRRKGGMHYTTVKNIHKVIDPLFLDNLKAELDGILERHAAELEARRKKEKLGVNYVSAKTRAKRHSTGFDAESELYRFREKLGNLQFLDPACGSGNFLTETYLQLRALENRALEAELGGQGAMDLGDDEDMVKVRIDQFHGIEINDFAVSVTKTALWIAEQQALEDTEEIAGQALQHLPLHDSGNIIQANALQYDWNELLPGDRCSWVMGNPPFIGHQQRTGQIKQDMELVCGKDGGSLDYVAGWYYKAIDYLADNPAAEFAFVSTNSITQGQQVAPLFGHIKEQGWHIRFAHRTFMWDAQTTDNANVHVVVIGFSRNSEAPRLYSYTDIKAEPTESRPEHINGYLLAAPDVFVTARSQKKGTLSPMLNLANFGSMPLDHGNLLIETPEEYAKAMADPIAAQYVHPIRGGKELIEGKDRWCLWLVDAEPGDMRRSKFIAGRVTACREYRENATKTGDAYKNRSTPWLFRDNHQPQREYLAVPKVSGERREYFPCELLNQGVIASDLLFTIDDPEGFNFAIMESSMFITWLETVGGKLESRYRFSNTVVWNNLPLPQLSDEQRREVIDAGRQVIEVRARHEGQSLADLYDPDFMPADLRKAHRQLDKIVDVAFGAKKPCMDNTERLQILFDRYVEMTGAGE</sequence>
<dbReference type="InterPro" id="IPR029063">
    <property type="entry name" value="SAM-dependent_MTases_sf"/>
</dbReference>
<gene>
    <name evidence="10" type="ORF">G1C98_1785</name>
</gene>
<dbReference type="Pfam" id="PF20466">
    <property type="entry name" value="MmeI_TRD"/>
    <property type="match status" value="1"/>
</dbReference>
<evidence type="ECO:0000256" key="3">
    <source>
        <dbReference type="ARBA" id="ARBA00022679"/>
    </source>
</evidence>
<reference evidence="10 11" key="1">
    <citation type="submission" date="2020-02" db="EMBL/GenBank/DDBJ databases">
        <title>Characterization of phylogenetic diversity of novel bifidobacterial species isolated in Czech ZOOs.</title>
        <authorList>
            <person name="Lugli G.A."/>
            <person name="Vera N.B."/>
            <person name="Ventura M."/>
        </authorList>
    </citation>
    <scope>NUCLEOTIDE SEQUENCE [LARGE SCALE GENOMIC DNA]</scope>
    <source>
        <strain evidence="10 11">DSM 109960</strain>
    </source>
</reference>
<evidence type="ECO:0000259" key="7">
    <source>
        <dbReference type="Pfam" id="PF20466"/>
    </source>
</evidence>
<dbReference type="Pfam" id="PF20467">
    <property type="entry name" value="MmeI_C"/>
    <property type="match status" value="1"/>
</dbReference>
<dbReference type="RefSeq" id="WP_169080922.1">
    <property type="nucleotide sequence ID" value="NZ_JAAIIF010000019.1"/>
</dbReference>
<proteinExistence type="predicted"/>
<feature type="domain" description="MmeI-like C-terminal" evidence="8">
    <location>
        <begin position="873"/>
        <end position="951"/>
    </location>
</feature>
<dbReference type="Pfam" id="PF20464">
    <property type="entry name" value="MmeI_N"/>
    <property type="match status" value="1"/>
</dbReference>
<dbReference type="PANTHER" id="PTHR33841">
    <property type="entry name" value="DNA METHYLTRANSFERASE YEEA-RELATED"/>
    <property type="match status" value="1"/>
</dbReference>
<evidence type="ECO:0000259" key="9">
    <source>
        <dbReference type="Pfam" id="PF20473"/>
    </source>
</evidence>
<feature type="domain" description="MmeI-like target recognition" evidence="7">
    <location>
        <begin position="664"/>
        <end position="872"/>
    </location>
</feature>
<dbReference type="AlphaFoldDB" id="A0A7Y0EV94"/>
<protein>
    <recommendedName>
        <fullName evidence="1">site-specific DNA-methyltransferase (adenine-specific)</fullName>
        <ecNumber evidence="1">2.1.1.72</ecNumber>
    </recommendedName>
</protein>
<evidence type="ECO:0000256" key="4">
    <source>
        <dbReference type="ARBA" id="ARBA00047942"/>
    </source>
</evidence>
<evidence type="ECO:0000259" key="5">
    <source>
        <dbReference type="Pfam" id="PF20464"/>
    </source>
</evidence>
<evidence type="ECO:0000313" key="10">
    <source>
        <dbReference type="EMBL" id="NMM97047.1"/>
    </source>
</evidence>
<feature type="domain" description="MmeI-like helicase spacer" evidence="6">
    <location>
        <begin position="195"/>
        <end position="270"/>
    </location>
</feature>
<dbReference type="Proteomes" id="UP000529710">
    <property type="component" value="Unassembled WGS sequence"/>
</dbReference>
<dbReference type="InterPro" id="IPR046817">
    <property type="entry name" value="MmeI_N"/>
</dbReference>
<keyword evidence="3 10" id="KW-0808">Transferase</keyword>
<dbReference type="PANTHER" id="PTHR33841:SF1">
    <property type="entry name" value="DNA METHYLTRANSFERASE A"/>
    <property type="match status" value="1"/>
</dbReference>
<feature type="domain" description="MmeI-like N-terminal" evidence="5">
    <location>
        <begin position="6"/>
        <end position="183"/>
    </location>
</feature>
<dbReference type="InterPro" id="IPR046820">
    <property type="entry name" value="MmeI_TRD"/>
</dbReference>
<accession>A0A7Y0EV94</accession>
<dbReference type="GO" id="GO:0009007">
    <property type="term" value="F:site-specific DNA-methyltransferase (adenine-specific) activity"/>
    <property type="evidence" value="ECO:0007669"/>
    <property type="project" value="UniProtKB-EC"/>
</dbReference>
<dbReference type="InterPro" id="IPR046819">
    <property type="entry name" value="MmeI_hel"/>
</dbReference>
<dbReference type="GO" id="GO:0032259">
    <property type="term" value="P:methylation"/>
    <property type="evidence" value="ECO:0007669"/>
    <property type="project" value="UniProtKB-KW"/>
</dbReference>
<dbReference type="SUPFAM" id="SSF53335">
    <property type="entry name" value="S-adenosyl-L-methionine-dependent methyltransferases"/>
    <property type="match status" value="1"/>
</dbReference>
<evidence type="ECO:0000256" key="2">
    <source>
        <dbReference type="ARBA" id="ARBA00022603"/>
    </source>
</evidence>
<dbReference type="Gene3D" id="3.40.50.150">
    <property type="entry name" value="Vaccinia Virus protein VP39"/>
    <property type="match status" value="1"/>
</dbReference>
<dbReference type="Pfam" id="PF20473">
    <property type="entry name" value="MmeI_Mtase"/>
    <property type="match status" value="1"/>
</dbReference>
<dbReference type="InterPro" id="IPR046818">
    <property type="entry name" value="MmeI_C"/>
</dbReference>
<comment type="catalytic activity">
    <reaction evidence="4">
        <text>a 2'-deoxyadenosine in DNA + S-adenosyl-L-methionine = an N(6)-methyl-2'-deoxyadenosine in DNA + S-adenosyl-L-homocysteine + H(+)</text>
        <dbReference type="Rhea" id="RHEA:15197"/>
        <dbReference type="Rhea" id="RHEA-COMP:12418"/>
        <dbReference type="Rhea" id="RHEA-COMP:12419"/>
        <dbReference type="ChEBI" id="CHEBI:15378"/>
        <dbReference type="ChEBI" id="CHEBI:57856"/>
        <dbReference type="ChEBI" id="CHEBI:59789"/>
        <dbReference type="ChEBI" id="CHEBI:90615"/>
        <dbReference type="ChEBI" id="CHEBI:90616"/>
        <dbReference type="EC" id="2.1.1.72"/>
    </reaction>
</comment>